<dbReference type="Proteomes" id="UP001152795">
    <property type="component" value="Unassembled WGS sequence"/>
</dbReference>
<reference evidence="1" key="1">
    <citation type="submission" date="2020-04" db="EMBL/GenBank/DDBJ databases">
        <authorList>
            <person name="Alioto T."/>
            <person name="Alioto T."/>
            <person name="Gomez Garrido J."/>
        </authorList>
    </citation>
    <scope>NUCLEOTIDE SEQUENCE</scope>
    <source>
        <strain evidence="1">A484AB</strain>
    </source>
</reference>
<evidence type="ECO:0000313" key="2">
    <source>
        <dbReference type="Proteomes" id="UP001152795"/>
    </source>
</evidence>
<protein>
    <submittedName>
        <fullName evidence="1">Uncharacterized protein</fullName>
    </submittedName>
</protein>
<organism evidence="1 2">
    <name type="scientific">Paramuricea clavata</name>
    <name type="common">Red gorgonian</name>
    <name type="synonym">Violescent sea-whip</name>
    <dbReference type="NCBI Taxonomy" id="317549"/>
    <lineage>
        <taxon>Eukaryota</taxon>
        <taxon>Metazoa</taxon>
        <taxon>Cnidaria</taxon>
        <taxon>Anthozoa</taxon>
        <taxon>Octocorallia</taxon>
        <taxon>Malacalcyonacea</taxon>
        <taxon>Plexauridae</taxon>
        <taxon>Paramuricea</taxon>
    </lineage>
</organism>
<dbReference type="AlphaFoldDB" id="A0A7D9DTU9"/>
<name>A0A7D9DTU9_PARCT</name>
<comment type="caution">
    <text evidence="1">The sequence shown here is derived from an EMBL/GenBank/DDBJ whole genome shotgun (WGS) entry which is preliminary data.</text>
</comment>
<gene>
    <name evidence="1" type="ORF">PACLA_8A061495</name>
</gene>
<sequence>ETVGGKSYSFYETAGYLGKIGRKLRKVESLSQNARGIKSDGSLDELLEILSNRKAITVCLQEILWKYGRGS</sequence>
<keyword evidence="2" id="KW-1185">Reference proteome</keyword>
<dbReference type="EMBL" id="CACRXK020002360">
    <property type="protein sequence ID" value="CAB3993940.1"/>
    <property type="molecule type" value="Genomic_DNA"/>
</dbReference>
<proteinExistence type="predicted"/>
<feature type="non-terminal residue" evidence="1">
    <location>
        <position position="1"/>
    </location>
</feature>
<evidence type="ECO:0000313" key="1">
    <source>
        <dbReference type="EMBL" id="CAB3993940.1"/>
    </source>
</evidence>
<accession>A0A7D9DTU9</accession>